<feature type="transmembrane region" description="Helical" evidence="6">
    <location>
        <begin position="59"/>
        <end position="80"/>
    </location>
</feature>
<accession>A0A1I7TUX2</accession>
<protein>
    <submittedName>
        <fullName evidence="8">Serpentine receptor class gamma</fullName>
    </submittedName>
</protein>
<evidence type="ECO:0000256" key="3">
    <source>
        <dbReference type="ARBA" id="ARBA00022989"/>
    </source>
</evidence>
<evidence type="ECO:0000256" key="5">
    <source>
        <dbReference type="ARBA" id="ARBA00037994"/>
    </source>
</evidence>
<keyword evidence="4 6" id="KW-0472">Membrane</keyword>
<dbReference type="GO" id="GO:0007606">
    <property type="term" value="P:sensory perception of chemical stimulus"/>
    <property type="evidence" value="ECO:0007669"/>
    <property type="project" value="InterPro"/>
</dbReference>
<dbReference type="STRING" id="1561998.A0A1I7TUX2"/>
<evidence type="ECO:0000313" key="8">
    <source>
        <dbReference type="WBParaSite" id="Csp11.Scaffold629.g12031.t1"/>
    </source>
</evidence>
<dbReference type="InterPro" id="IPR000344">
    <property type="entry name" value="7TM_GPCR_serpentine_rcpt_Sra"/>
</dbReference>
<sequence>MIYKIYDMESRYKTYENLLSTQIICGIVAIQAACLVITATGTEKILTWTDVFPSELVPALTGFMTGLTYSNFFLPIIIWYQTNRIIRLRHDKIGKVLTGEVKFLEHFASLDLLWQRRKSID</sequence>
<comment type="subcellular location">
    <subcellularLocation>
        <location evidence="1">Membrane</location>
        <topology evidence="1">Multi-pass membrane protein</topology>
    </subcellularLocation>
</comment>
<feature type="transmembrane region" description="Helical" evidence="6">
    <location>
        <begin position="21"/>
        <end position="39"/>
    </location>
</feature>
<comment type="similarity">
    <text evidence="5">Belongs to the nematode receptor-like protein sra family.</text>
</comment>
<dbReference type="WBParaSite" id="Csp11.Scaffold629.g12031.t1">
    <property type="protein sequence ID" value="Csp11.Scaffold629.g12031.t1"/>
    <property type="gene ID" value="Csp11.Scaffold629.g12031"/>
</dbReference>
<keyword evidence="3 6" id="KW-1133">Transmembrane helix</keyword>
<keyword evidence="7" id="KW-1185">Reference proteome</keyword>
<evidence type="ECO:0000313" key="7">
    <source>
        <dbReference type="Proteomes" id="UP000095282"/>
    </source>
</evidence>
<evidence type="ECO:0000256" key="6">
    <source>
        <dbReference type="SAM" id="Phobius"/>
    </source>
</evidence>
<keyword evidence="2 6" id="KW-0812">Transmembrane</keyword>
<dbReference type="GO" id="GO:0004930">
    <property type="term" value="F:G protein-coupled receptor activity"/>
    <property type="evidence" value="ECO:0007669"/>
    <property type="project" value="InterPro"/>
</dbReference>
<reference evidence="8" key="1">
    <citation type="submission" date="2016-11" db="UniProtKB">
        <authorList>
            <consortium name="WormBaseParasite"/>
        </authorList>
    </citation>
    <scope>IDENTIFICATION</scope>
</reference>
<evidence type="ECO:0000256" key="4">
    <source>
        <dbReference type="ARBA" id="ARBA00023136"/>
    </source>
</evidence>
<name>A0A1I7TUX2_9PELO</name>
<proteinExistence type="inferred from homology"/>
<dbReference type="GO" id="GO:0016020">
    <property type="term" value="C:membrane"/>
    <property type="evidence" value="ECO:0007669"/>
    <property type="project" value="UniProtKB-SubCell"/>
</dbReference>
<evidence type="ECO:0000256" key="2">
    <source>
        <dbReference type="ARBA" id="ARBA00022692"/>
    </source>
</evidence>
<evidence type="ECO:0000256" key="1">
    <source>
        <dbReference type="ARBA" id="ARBA00004141"/>
    </source>
</evidence>
<dbReference type="PANTHER" id="PTHR31582">
    <property type="entry name" value="SERPENTINE RECEPTOR, CLASS A (ALPHA)-RELATED-RELATED"/>
    <property type="match status" value="1"/>
</dbReference>
<dbReference type="AlphaFoldDB" id="A0A1I7TUX2"/>
<organism evidence="7 8">
    <name type="scientific">Caenorhabditis tropicalis</name>
    <dbReference type="NCBI Taxonomy" id="1561998"/>
    <lineage>
        <taxon>Eukaryota</taxon>
        <taxon>Metazoa</taxon>
        <taxon>Ecdysozoa</taxon>
        <taxon>Nematoda</taxon>
        <taxon>Chromadorea</taxon>
        <taxon>Rhabditida</taxon>
        <taxon>Rhabditina</taxon>
        <taxon>Rhabditomorpha</taxon>
        <taxon>Rhabditoidea</taxon>
        <taxon>Rhabditidae</taxon>
        <taxon>Peloderinae</taxon>
        <taxon>Caenorhabditis</taxon>
    </lineage>
</organism>
<dbReference type="PANTHER" id="PTHR31582:SF1">
    <property type="entry name" value="SERPENTINE RECEPTOR CLASS ALPHA-28-RELATED"/>
    <property type="match status" value="1"/>
</dbReference>
<dbReference type="Pfam" id="PF02117">
    <property type="entry name" value="7TM_GPCR_Sra"/>
    <property type="match status" value="1"/>
</dbReference>
<dbReference type="Proteomes" id="UP000095282">
    <property type="component" value="Unplaced"/>
</dbReference>